<evidence type="ECO:0000256" key="6">
    <source>
        <dbReference type="ARBA" id="ARBA00022691"/>
    </source>
</evidence>
<dbReference type="InterPro" id="IPR046341">
    <property type="entry name" value="SET_dom_sf"/>
</dbReference>
<dbReference type="InterPro" id="IPR011011">
    <property type="entry name" value="Znf_FYVE_PHD"/>
</dbReference>
<evidence type="ECO:0000256" key="12">
    <source>
        <dbReference type="PROSITE-ProRule" id="PRU00146"/>
    </source>
</evidence>
<evidence type="ECO:0000256" key="5">
    <source>
        <dbReference type="ARBA" id="ARBA00022679"/>
    </source>
</evidence>
<dbReference type="InterPro" id="IPR003616">
    <property type="entry name" value="Post-SET_dom"/>
</dbReference>
<keyword evidence="10" id="KW-0156">Chromatin regulator</keyword>
<dbReference type="GO" id="GO:0008168">
    <property type="term" value="F:methyltransferase activity"/>
    <property type="evidence" value="ECO:0007669"/>
    <property type="project" value="UniProtKB-KW"/>
</dbReference>
<evidence type="ECO:0000256" key="2">
    <source>
        <dbReference type="ARBA" id="ARBA00004286"/>
    </source>
</evidence>
<comment type="subcellular location">
    <subcellularLocation>
        <location evidence="2">Chromosome</location>
    </subcellularLocation>
    <subcellularLocation>
        <location evidence="1">Nucleus</location>
    </subcellularLocation>
</comment>
<feature type="domain" description="PHD-type" evidence="13">
    <location>
        <begin position="79"/>
        <end position="126"/>
    </location>
</feature>
<dbReference type="EMBL" id="HACG01005011">
    <property type="protein sequence ID" value="CEK51876.1"/>
    <property type="molecule type" value="Transcribed_RNA"/>
</dbReference>
<dbReference type="GO" id="GO:0032259">
    <property type="term" value="P:methylation"/>
    <property type="evidence" value="ECO:0007669"/>
    <property type="project" value="UniProtKB-KW"/>
</dbReference>
<dbReference type="Gene3D" id="3.30.40.10">
    <property type="entry name" value="Zinc/RING finger domain, C3HC4 (zinc finger)"/>
    <property type="match status" value="1"/>
</dbReference>
<feature type="non-terminal residue" evidence="15">
    <location>
        <position position="1"/>
    </location>
</feature>
<evidence type="ECO:0000259" key="14">
    <source>
        <dbReference type="PROSITE" id="PS50868"/>
    </source>
</evidence>
<dbReference type="GO" id="GO:0006325">
    <property type="term" value="P:chromatin organization"/>
    <property type="evidence" value="ECO:0007669"/>
    <property type="project" value="UniProtKB-KW"/>
</dbReference>
<keyword evidence="6" id="KW-0949">S-adenosyl-L-methionine</keyword>
<organism evidence="15">
    <name type="scientific">Arion vulgaris</name>
    <dbReference type="NCBI Taxonomy" id="1028688"/>
    <lineage>
        <taxon>Eukaryota</taxon>
        <taxon>Metazoa</taxon>
        <taxon>Spiralia</taxon>
        <taxon>Lophotrochozoa</taxon>
        <taxon>Mollusca</taxon>
        <taxon>Gastropoda</taxon>
        <taxon>Heterobranchia</taxon>
        <taxon>Euthyneura</taxon>
        <taxon>Panpulmonata</taxon>
        <taxon>Eupulmonata</taxon>
        <taxon>Stylommatophora</taxon>
        <taxon>Helicina</taxon>
        <taxon>Arionoidea</taxon>
        <taxon>Arionidae</taxon>
        <taxon>Arion</taxon>
    </lineage>
</organism>
<evidence type="ECO:0000313" key="15">
    <source>
        <dbReference type="EMBL" id="CEK51876.1"/>
    </source>
</evidence>
<accession>A0A0B6Y7S2</accession>
<keyword evidence="9" id="KW-0862">Zinc</keyword>
<dbReference type="SUPFAM" id="SSF82199">
    <property type="entry name" value="SET domain"/>
    <property type="match status" value="1"/>
</dbReference>
<keyword evidence="5" id="KW-0808">Transferase</keyword>
<dbReference type="InterPro" id="IPR001965">
    <property type="entry name" value="Znf_PHD"/>
</dbReference>
<proteinExistence type="predicted"/>
<dbReference type="AlphaFoldDB" id="A0A0B6Y7S2"/>
<dbReference type="SUPFAM" id="SSF57903">
    <property type="entry name" value="FYVE/PHD zinc finger"/>
    <property type="match status" value="1"/>
</dbReference>
<dbReference type="SMART" id="SM00249">
    <property type="entry name" value="PHD"/>
    <property type="match status" value="1"/>
</dbReference>
<dbReference type="PROSITE" id="PS50868">
    <property type="entry name" value="POST_SET"/>
    <property type="match status" value="1"/>
</dbReference>
<evidence type="ECO:0000256" key="11">
    <source>
        <dbReference type="ARBA" id="ARBA00023242"/>
    </source>
</evidence>
<dbReference type="InterPro" id="IPR041306">
    <property type="entry name" value="C5HCH"/>
</dbReference>
<evidence type="ECO:0000256" key="3">
    <source>
        <dbReference type="ARBA" id="ARBA00022454"/>
    </source>
</evidence>
<evidence type="ECO:0000256" key="8">
    <source>
        <dbReference type="ARBA" id="ARBA00022771"/>
    </source>
</evidence>
<keyword evidence="3" id="KW-0158">Chromosome</keyword>
<dbReference type="Gene3D" id="2.170.270.10">
    <property type="entry name" value="SET domain"/>
    <property type="match status" value="1"/>
</dbReference>
<protein>
    <recommendedName>
        <fullName evidence="16">Post-SET domain-containing protein</fullName>
    </recommendedName>
</protein>
<feature type="domain" description="Post-SET" evidence="14">
    <location>
        <begin position="31"/>
        <end position="47"/>
    </location>
</feature>
<keyword evidence="11" id="KW-0539">Nucleus</keyword>
<keyword evidence="4" id="KW-0489">Methyltransferase</keyword>
<dbReference type="InterPro" id="IPR050777">
    <property type="entry name" value="SET2_Histone-Lys_MeTrsfase"/>
</dbReference>
<dbReference type="Pfam" id="PF17982">
    <property type="entry name" value="C5HCH"/>
    <property type="match status" value="1"/>
</dbReference>
<evidence type="ECO:0000256" key="4">
    <source>
        <dbReference type="ARBA" id="ARBA00022603"/>
    </source>
</evidence>
<sequence length="172" mass="19481">GDIRVGIFALCDILKGSELTFNYNLECLGNEKKACACGSENCSGFLGVRPKNSVTNEKKTKELRKKKRKKNLDSRREYEDECFLCGEGGELITCHKDKCSKSYHLQCLNLTKPPIGKWLCPWHKCYKCGKIPTLKCLDCSNSYCAAHTNGNIFTVDDTYMCSDHFDLLDSRQ</sequence>
<keyword evidence="8 12" id="KW-0863">Zinc-finger</keyword>
<evidence type="ECO:0000256" key="9">
    <source>
        <dbReference type="ARBA" id="ARBA00022833"/>
    </source>
</evidence>
<dbReference type="SMART" id="SM00508">
    <property type="entry name" value="PostSET"/>
    <property type="match status" value="1"/>
</dbReference>
<dbReference type="GO" id="GO:0008270">
    <property type="term" value="F:zinc ion binding"/>
    <property type="evidence" value="ECO:0007669"/>
    <property type="project" value="UniProtKB-KW"/>
</dbReference>
<dbReference type="PROSITE" id="PS50016">
    <property type="entry name" value="ZF_PHD_2"/>
    <property type="match status" value="1"/>
</dbReference>
<evidence type="ECO:0000259" key="13">
    <source>
        <dbReference type="PROSITE" id="PS50016"/>
    </source>
</evidence>
<evidence type="ECO:0008006" key="16">
    <source>
        <dbReference type="Google" id="ProtNLM"/>
    </source>
</evidence>
<evidence type="ECO:0000256" key="10">
    <source>
        <dbReference type="ARBA" id="ARBA00022853"/>
    </source>
</evidence>
<name>A0A0B6Y7S2_9EUPU</name>
<dbReference type="InterPro" id="IPR019787">
    <property type="entry name" value="Znf_PHD-finger"/>
</dbReference>
<evidence type="ECO:0000256" key="7">
    <source>
        <dbReference type="ARBA" id="ARBA00022723"/>
    </source>
</evidence>
<dbReference type="PANTHER" id="PTHR22884">
    <property type="entry name" value="SET DOMAIN PROTEINS"/>
    <property type="match status" value="1"/>
</dbReference>
<dbReference type="GO" id="GO:0005634">
    <property type="term" value="C:nucleus"/>
    <property type="evidence" value="ECO:0007669"/>
    <property type="project" value="UniProtKB-SubCell"/>
</dbReference>
<dbReference type="CDD" id="cd15568">
    <property type="entry name" value="PHD5_NSD"/>
    <property type="match status" value="1"/>
</dbReference>
<gene>
    <name evidence="15" type="primary">ORF14719</name>
</gene>
<keyword evidence="7" id="KW-0479">Metal-binding</keyword>
<reference evidence="15" key="1">
    <citation type="submission" date="2014-12" db="EMBL/GenBank/DDBJ databases">
        <title>Insight into the proteome of Arion vulgaris.</title>
        <authorList>
            <person name="Aradska J."/>
            <person name="Bulat T."/>
            <person name="Smidak R."/>
            <person name="Sarate P."/>
            <person name="Gangsoo J."/>
            <person name="Sialana F."/>
            <person name="Bilban M."/>
            <person name="Lubec G."/>
        </authorList>
    </citation>
    <scope>NUCLEOTIDE SEQUENCE</scope>
    <source>
        <tissue evidence="15">Skin</tissue>
    </source>
</reference>
<dbReference type="GO" id="GO:0005694">
    <property type="term" value="C:chromosome"/>
    <property type="evidence" value="ECO:0007669"/>
    <property type="project" value="UniProtKB-SubCell"/>
</dbReference>
<evidence type="ECO:0000256" key="1">
    <source>
        <dbReference type="ARBA" id="ARBA00004123"/>
    </source>
</evidence>
<dbReference type="InterPro" id="IPR013083">
    <property type="entry name" value="Znf_RING/FYVE/PHD"/>
</dbReference>
<dbReference type="FunFam" id="3.30.40.10:FF:000025">
    <property type="entry name" value="Histone-lysine N-methyltransferase"/>
    <property type="match status" value="1"/>
</dbReference>